<dbReference type="Pfam" id="PF00264">
    <property type="entry name" value="Tyrosinase"/>
    <property type="match status" value="1"/>
</dbReference>
<evidence type="ECO:0000256" key="1">
    <source>
        <dbReference type="ARBA" id="ARBA00022723"/>
    </source>
</evidence>
<dbReference type="STRING" id="133385.A0A2T9YAT7"/>
<keyword evidence="3" id="KW-0732">Signal</keyword>
<keyword evidence="1" id="KW-0479">Metal-binding</keyword>
<evidence type="ECO:0000313" key="5">
    <source>
        <dbReference type="EMBL" id="PVU89456.1"/>
    </source>
</evidence>
<evidence type="ECO:0000313" key="6">
    <source>
        <dbReference type="Proteomes" id="UP000245383"/>
    </source>
</evidence>
<evidence type="ECO:0000256" key="3">
    <source>
        <dbReference type="SAM" id="SignalP"/>
    </source>
</evidence>
<organism evidence="5 6">
    <name type="scientific">Smittium simulii</name>
    <dbReference type="NCBI Taxonomy" id="133385"/>
    <lineage>
        <taxon>Eukaryota</taxon>
        <taxon>Fungi</taxon>
        <taxon>Fungi incertae sedis</taxon>
        <taxon>Zoopagomycota</taxon>
        <taxon>Kickxellomycotina</taxon>
        <taxon>Harpellomycetes</taxon>
        <taxon>Harpellales</taxon>
        <taxon>Legeriomycetaceae</taxon>
        <taxon>Smittium</taxon>
    </lineage>
</organism>
<dbReference type="InterPro" id="IPR002227">
    <property type="entry name" value="Tyrosinase_Cu-bd"/>
</dbReference>
<gene>
    <name evidence="5" type="ORF">BB561_005343</name>
</gene>
<dbReference type="OrthoDB" id="6132182at2759"/>
<dbReference type="EMBL" id="MBFR01000313">
    <property type="protein sequence ID" value="PVU89456.1"/>
    <property type="molecule type" value="Genomic_DNA"/>
</dbReference>
<dbReference type="SUPFAM" id="SSF48056">
    <property type="entry name" value="Di-copper centre-containing domain"/>
    <property type="match status" value="1"/>
</dbReference>
<sequence length="649" mass="73164">MIINISKYTSVILAIFYLEALLGVSGQLEKCSGKIDVRKEIRKLSTAEMKVMISATTQMYNAGWYDWFAYVHVQISSSIHGNAVFLPWHRAYIREVELTAKDYEPTFSLPYWDASIDYSNPAKSIVFSDNYFGGNGVGSKGCVKSGLVNNWTVEIPNKHCLRRKFNDGKNISPWESPETITSMLQTTKNDYNLFRQKLEFGIHASIHNGVGGDLSSMNSPADPIFFLNHANYPVKVNDVMKLGYGDMCYEYDDLPIVKKRDNKNEPTLSSTPVKRMSSNLTDRKLILGKRKEDSVEPIPAKAEKQANIIVDNKSIQNVTNVPQMSIVAVLDGPALDKFFPLISKNELSSNSIALPSVVTAKAGEFAKEYLNNVTVAETKPVDVPIESKSITDALIKTTEKTSKNPDFHKKKSRKKKNDIPSKFKVMVIKAIIQAVATYGGKLFGMSATRCKPIQQVVDAATRTLAKSRTRAFGKWSGLRTWISDLIKQKKNDKSHISKWIAATEAVYPELKTHINYVFKIRNGTYWAARRYAKSGFIEKRFIEECPFCRNIAPETIEHMLLESQVASKPTLFSASISMRLVGKLLEEYLKLSSTRICKDPTVLFVKTTLATANFLNLIVRLSYLILNNIKLLQIPKINSNRLRLLYRDS</sequence>
<name>A0A2T9YAT7_9FUNG</name>
<dbReference type="PRINTS" id="PR00092">
    <property type="entry name" value="TYROSINASE"/>
</dbReference>
<comment type="caution">
    <text evidence="5">The sequence shown here is derived from an EMBL/GenBank/DDBJ whole genome shotgun (WGS) entry which is preliminary data.</text>
</comment>
<dbReference type="AlphaFoldDB" id="A0A2T9YAT7"/>
<dbReference type="GO" id="GO:0016491">
    <property type="term" value="F:oxidoreductase activity"/>
    <property type="evidence" value="ECO:0007669"/>
    <property type="project" value="InterPro"/>
</dbReference>
<feature type="domain" description="Tyrosinase copper-binding" evidence="4">
    <location>
        <begin position="65"/>
        <end position="231"/>
    </location>
</feature>
<keyword evidence="2" id="KW-0186">Copper</keyword>
<keyword evidence="6" id="KW-1185">Reference proteome</keyword>
<proteinExistence type="predicted"/>
<dbReference type="Gene3D" id="1.10.1280.10">
    <property type="entry name" value="Di-copper center containing domain from catechol oxidase"/>
    <property type="match status" value="1"/>
</dbReference>
<protein>
    <recommendedName>
        <fullName evidence="4">Tyrosinase copper-binding domain-containing protein</fullName>
    </recommendedName>
</protein>
<feature type="chain" id="PRO_5015761584" description="Tyrosinase copper-binding domain-containing protein" evidence="3">
    <location>
        <begin position="27"/>
        <end position="649"/>
    </location>
</feature>
<dbReference type="PANTHER" id="PTHR11474:SF126">
    <property type="entry name" value="TYROSINASE-LIKE PROTEIN TYR-1-RELATED"/>
    <property type="match status" value="1"/>
</dbReference>
<dbReference type="InterPro" id="IPR050316">
    <property type="entry name" value="Tyrosinase/Hemocyanin"/>
</dbReference>
<accession>A0A2T9YAT7</accession>
<feature type="signal peptide" evidence="3">
    <location>
        <begin position="1"/>
        <end position="26"/>
    </location>
</feature>
<dbReference type="InterPro" id="IPR008922">
    <property type="entry name" value="Di-copper_centre_dom_sf"/>
</dbReference>
<reference evidence="5 6" key="1">
    <citation type="journal article" date="2018" name="MBio">
        <title>Comparative Genomics Reveals the Core Gene Toolbox for the Fungus-Insect Symbiosis.</title>
        <authorList>
            <person name="Wang Y."/>
            <person name="Stata M."/>
            <person name="Wang W."/>
            <person name="Stajich J.E."/>
            <person name="White M.M."/>
            <person name="Moncalvo J.M."/>
        </authorList>
    </citation>
    <scope>NUCLEOTIDE SEQUENCE [LARGE SCALE GENOMIC DNA]</scope>
    <source>
        <strain evidence="5 6">SWE-8-4</strain>
    </source>
</reference>
<evidence type="ECO:0000256" key="2">
    <source>
        <dbReference type="ARBA" id="ARBA00023008"/>
    </source>
</evidence>
<dbReference type="Proteomes" id="UP000245383">
    <property type="component" value="Unassembled WGS sequence"/>
</dbReference>
<evidence type="ECO:0000259" key="4">
    <source>
        <dbReference type="Pfam" id="PF00264"/>
    </source>
</evidence>
<dbReference type="GO" id="GO:0046872">
    <property type="term" value="F:metal ion binding"/>
    <property type="evidence" value="ECO:0007669"/>
    <property type="project" value="UniProtKB-KW"/>
</dbReference>
<dbReference type="PANTHER" id="PTHR11474">
    <property type="entry name" value="TYROSINASE FAMILY MEMBER"/>
    <property type="match status" value="1"/>
</dbReference>